<dbReference type="InterPro" id="IPR000276">
    <property type="entry name" value="GPCR_Rhodpsn"/>
</dbReference>
<dbReference type="GO" id="GO:0030425">
    <property type="term" value="C:dendrite"/>
    <property type="evidence" value="ECO:0007669"/>
    <property type="project" value="TreeGrafter"/>
</dbReference>
<evidence type="ECO:0000256" key="8">
    <source>
        <dbReference type="ARBA" id="ARBA00023224"/>
    </source>
</evidence>
<evidence type="ECO:0000259" key="9">
    <source>
        <dbReference type="PROSITE" id="PS50262"/>
    </source>
</evidence>
<sequence>MSNLTLTDDIEEEDEEFPLTVTIPCGIIIVCLIFFAVFGNLMTIAAFIRDKGLRNVYNMYLINLAVTDLLLGLVSMPFYAVYTLKSHSWPFGYHFCKTYMVIDFALCLESILTIIVISLDRLLLLRYGPHYSHKETPKIAVLKLALTWIVAVSLYSPAIIGWDLWTGEDSVEQGDCDVQFANDLAFTATTAVVEFAIPFIAIGVLNFLIYCKIRKRSKISPVAKDALPSVTTAVDAKNRKAARFLAMLVVVFGITWAPYTVSTIIISFCDSCVDVNLYEAFNWLLWSKASLNPFLYAYNSARFAKNFQNMLACCKKGKITDTASGTATTNSKP</sequence>
<dbReference type="GO" id="GO:0005886">
    <property type="term" value="C:plasma membrane"/>
    <property type="evidence" value="ECO:0007669"/>
    <property type="project" value="UniProtKB-SubCell"/>
</dbReference>
<evidence type="ECO:0000256" key="6">
    <source>
        <dbReference type="ARBA" id="ARBA00023136"/>
    </source>
</evidence>
<dbReference type="SMART" id="SM01381">
    <property type="entry name" value="7TM_GPCR_Srsx"/>
    <property type="match status" value="1"/>
</dbReference>
<dbReference type="EMBL" id="JH817628">
    <property type="protein sequence ID" value="EKC27811.1"/>
    <property type="molecule type" value="Genomic_DNA"/>
</dbReference>
<evidence type="ECO:0000256" key="1">
    <source>
        <dbReference type="ARBA" id="ARBA00004651"/>
    </source>
</evidence>
<reference evidence="10" key="1">
    <citation type="journal article" date="2012" name="Nature">
        <title>The oyster genome reveals stress adaptation and complexity of shell formation.</title>
        <authorList>
            <person name="Zhang G."/>
            <person name="Fang X."/>
            <person name="Guo X."/>
            <person name="Li L."/>
            <person name="Luo R."/>
            <person name="Xu F."/>
            <person name="Yang P."/>
            <person name="Zhang L."/>
            <person name="Wang X."/>
            <person name="Qi H."/>
            <person name="Xiong Z."/>
            <person name="Que H."/>
            <person name="Xie Y."/>
            <person name="Holland P.W."/>
            <person name="Paps J."/>
            <person name="Zhu Y."/>
            <person name="Wu F."/>
            <person name="Chen Y."/>
            <person name="Wang J."/>
            <person name="Peng C."/>
            <person name="Meng J."/>
            <person name="Yang L."/>
            <person name="Liu J."/>
            <person name="Wen B."/>
            <person name="Zhang N."/>
            <person name="Huang Z."/>
            <person name="Zhu Q."/>
            <person name="Feng Y."/>
            <person name="Mount A."/>
            <person name="Hedgecock D."/>
            <person name="Xu Z."/>
            <person name="Liu Y."/>
            <person name="Domazet-Loso T."/>
            <person name="Du Y."/>
            <person name="Sun X."/>
            <person name="Zhang S."/>
            <person name="Liu B."/>
            <person name="Cheng P."/>
            <person name="Jiang X."/>
            <person name="Li J."/>
            <person name="Fan D."/>
            <person name="Wang W."/>
            <person name="Fu W."/>
            <person name="Wang T."/>
            <person name="Wang B."/>
            <person name="Zhang J."/>
            <person name="Peng Z."/>
            <person name="Li Y."/>
            <person name="Li N."/>
            <person name="Wang J."/>
            <person name="Chen M."/>
            <person name="He Y."/>
            <person name="Tan F."/>
            <person name="Song X."/>
            <person name="Zheng Q."/>
            <person name="Huang R."/>
            <person name="Yang H."/>
            <person name="Du X."/>
            <person name="Chen L."/>
            <person name="Yang M."/>
            <person name="Gaffney P.M."/>
            <person name="Wang S."/>
            <person name="Luo L."/>
            <person name="She Z."/>
            <person name="Ming Y."/>
            <person name="Huang W."/>
            <person name="Zhang S."/>
            <person name="Huang B."/>
            <person name="Zhang Y."/>
            <person name="Qu T."/>
            <person name="Ni P."/>
            <person name="Miao G."/>
            <person name="Wang J."/>
            <person name="Wang Q."/>
            <person name="Steinberg C.E."/>
            <person name="Wang H."/>
            <person name="Li N."/>
            <person name="Qian L."/>
            <person name="Zhang G."/>
            <person name="Li Y."/>
            <person name="Yang H."/>
            <person name="Liu X."/>
            <person name="Wang J."/>
            <person name="Yin Y."/>
            <person name="Wang J."/>
        </authorList>
    </citation>
    <scope>NUCLEOTIDE SEQUENCE [LARGE SCALE GENOMIC DNA]</scope>
    <source>
        <strain evidence="10">05x7-T-G4-1.051#20</strain>
    </source>
</reference>
<evidence type="ECO:0000256" key="3">
    <source>
        <dbReference type="ARBA" id="ARBA00022692"/>
    </source>
</evidence>
<dbReference type="GO" id="GO:0016907">
    <property type="term" value="F:G protein-coupled acetylcholine receptor activity"/>
    <property type="evidence" value="ECO:0007669"/>
    <property type="project" value="TreeGrafter"/>
</dbReference>
<proteinExistence type="predicted"/>
<dbReference type="GO" id="GO:0004993">
    <property type="term" value="F:G protein-coupled serotonin receptor activity"/>
    <property type="evidence" value="ECO:0007669"/>
    <property type="project" value="TreeGrafter"/>
</dbReference>
<feature type="domain" description="G-protein coupled receptors family 1 profile" evidence="9">
    <location>
        <begin position="39"/>
        <end position="296"/>
    </location>
</feature>
<dbReference type="Gene3D" id="1.20.1070.10">
    <property type="entry name" value="Rhodopsin 7-helix transmembrane proteins"/>
    <property type="match status" value="1"/>
</dbReference>
<evidence type="ECO:0000256" key="4">
    <source>
        <dbReference type="ARBA" id="ARBA00022989"/>
    </source>
</evidence>
<dbReference type="InParanoid" id="K1R221"/>
<dbReference type="InterPro" id="IPR017452">
    <property type="entry name" value="GPCR_Rhodpsn_7TM"/>
</dbReference>
<keyword evidence="3" id="KW-0812">Transmembrane</keyword>
<comment type="subcellular location">
    <subcellularLocation>
        <location evidence="1">Cell membrane</location>
        <topology evidence="1">Multi-pass membrane protein</topology>
    </subcellularLocation>
</comment>
<dbReference type="GO" id="GO:0007187">
    <property type="term" value="P:G protein-coupled receptor signaling pathway, coupled to cyclic nucleotide second messenger"/>
    <property type="evidence" value="ECO:0007669"/>
    <property type="project" value="TreeGrafter"/>
</dbReference>
<evidence type="ECO:0000313" key="10">
    <source>
        <dbReference type="EMBL" id="EKC27811.1"/>
    </source>
</evidence>
<dbReference type="Pfam" id="PF00001">
    <property type="entry name" value="7tm_1"/>
    <property type="match status" value="1"/>
</dbReference>
<dbReference type="PROSITE" id="PS50262">
    <property type="entry name" value="G_PROTEIN_RECEP_F1_2"/>
    <property type="match status" value="1"/>
</dbReference>
<dbReference type="AlphaFoldDB" id="K1R221"/>
<protein>
    <submittedName>
        <fullName evidence="10">Histamine H3 receptor</fullName>
    </submittedName>
</protein>
<name>K1R221_MAGGI</name>
<dbReference type="PRINTS" id="PR00237">
    <property type="entry name" value="GPCRRHODOPSN"/>
</dbReference>
<keyword evidence="8" id="KW-0807">Transducer</keyword>
<dbReference type="GO" id="GO:0007197">
    <property type="term" value="P:adenylate cyclase-inhibiting G protein-coupled acetylcholine receptor signaling pathway"/>
    <property type="evidence" value="ECO:0007669"/>
    <property type="project" value="TreeGrafter"/>
</dbReference>
<evidence type="ECO:0000256" key="7">
    <source>
        <dbReference type="ARBA" id="ARBA00023170"/>
    </source>
</evidence>
<keyword evidence="6" id="KW-0472">Membrane</keyword>
<keyword evidence="7 10" id="KW-0675">Receptor</keyword>
<evidence type="ECO:0000256" key="5">
    <source>
        <dbReference type="ARBA" id="ARBA00023040"/>
    </source>
</evidence>
<dbReference type="HOGENOM" id="CLU_009579_11_2_1"/>
<dbReference type="SUPFAM" id="SSF81321">
    <property type="entry name" value="Family A G protein-coupled receptor-like"/>
    <property type="match status" value="1"/>
</dbReference>
<gene>
    <name evidence="10" type="ORF">CGI_10023935</name>
</gene>
<dbReference type="PANTHER" id="PTHR24247:SF195">
    <property type="entry name" value="G-PROTEIN COUPLED RECEPTORS FAMILY 1 PROFILE DOMAIN-CONTAINING PROTEIN"/>
    <property type="match status" value="1"/>
</dbReference>
<keyword evidence="4" id="KW-1133">Transmembrane helix</keyword>
<dbReference type="GO" id="GO:0045202">
    <property type="term" value="C:synapse"/>
    <property type="evidence" value="ECO:0007669"/>
    <property type="project" value="TreeGrafter"/>
</dbReference>
<dbReference type="CDD" id="cd15048">
    <property type="entry name" value="7tmA_Histamine_H3R_H4R"/>
    <property type="match status" value="1"/>
</dbReference>
<keyword evidence="5" id="KW-0297">G-protein coupled receptor</keyword>
<keyword evidence="2" id="KW-1003">Cell membrane</keyword>
<evidence type="ECO:0000256" key="2">
    <source>
        <dbReference type="ARBA" id="ARBA00022475"/>
    </source>
</evidence>
<accession>K1R221</accession>
<dbReference type="PANTHER" id="PTHR24247">
    <property type="entry name" value="5-HYDROXYTRYPTAMINE RECEPTOR"/>
    <property type="match status" value="1"/>
</dbReference>
<organism evidence="10">
    <name type="scientific">Magallana gigas</name>
    <name type="common">Pacific oyster</name>
    <name type="synonym">Crassostrea gigas</name>
    <dbReference type="NCBI Taxonomy" id="29159"/>
    <lineage>
        <taxon>Eukaryota</taxon>
        <taxon>Metazoa</taxon>
        <taxon>Spiralia</taxon>
        <taxon>Lophotrochozoa</taxon>
        <taxon>Mollusca</taxon>
        <taxon>Bivalvia</taxon>
        <taxon>Autobranchia</taxon>
        <taxon>Pteriomorphia</taxon>
        <taxon>Ostreida</taxon>
        <taxon>Ostreoidea</taxon>
        <taxon>Ostreidae</taxon>
        <taxon>Magallana</taxon>
    </lineage>
</organism>